<keyword evidence="1" id="KW-0472">Membrane</keyword>
<evidence type="ECO:0000313" key="2">
    <source>
        <dbReference type="EMBL" id="JAI03293.1"/>
    </source>
</evidence>
<evidence type="ECO:0000256" key="1">
    <source>
        <dbReference type="SAM" id="Phobius"/>
    </source>
</evidence>
<proteinExistence type="predicted"/>
<reference evidence="2" key="1">
    <citation type="submission" date="2014-11" db="EMBL/GenBank/DDBJ databases">
        <authorList>
            <person name="Amaro Gonzalez C."/>
        </authorList>
    </citation>
    <scope>NUCLEOTIDE SEQUENCE</scope>
</reference>
<dbReference type="AlphaFoldDB" id="A0A0E9XKP0"/>
<sequence length="80" mass="9416">MQLYHISHFAIALYSIQKTYLCFSASDLRIIRIENAKRKHIPQKSNHDENVLNNLIYCHYVIILNIVLSFFRLDAGVPNR</sequence>
<accession>A0A0E9XKP0</accession>
<reference evidence="2" key="2">
    <citation type="journal article" date="2015" name="Fish Shellfish Immunol.">
        <title>Early steps in the European eel (Anguilla anguilla)-Vibrio vulnificus interaction in the gills: Role of the RtxA13 toxin.</title>
        <authorList>
            <person name="Callol A."/>
            <person name="Pajuelo D."/>
            <person name="Ebbesson L."/>
            <person name="Teles M."/>
            <person name="MacKenzie S."/>
            <person name="Amaro C."/>
        </authorList>
    </citation>
    <scope>NUCLEOTIDE SEQUENCE</scope>
</reference>
<name>A0A0E9XKP0_ANGAN</name>
<feature type="transmembrane region" description="Helical" evidence="1">
    <location>
        <begin position="51"/>
        <end position="71"/>
    </location>
</feature>
<organism evidence="2">
    <name type="scientific">Anguilla anguilla</name>
    <name type="common">European freshwater eel</name>
    <name type="synonym">Muraena anguilla</name>
    <dbReference type="NCBI Taxonomy" id="7936"/>
    <lineage>
        <taxon>Eukaryota</taxon>
        <taxon>Metazoa</taxon>
        <taxon>Chordata</taxon>
        <taxon>Craniata</taxon>
        <taxon>Vertebrata</taxon>
        <taxon>Euteleostomi</taxon>
        <taxon>Actinopterygii</taxon>
        <taxon>Neopterygii</taxon>
        <taxon>Teleostei</taxon>
        <taxon>Anguilliformes</taxon>
        <taxon>Anguillidae</taxon>
        <taxon>Anguilla</taxon>
    </lineage>
</organism>
<dbReference type="EMBL" id="GBXM01005285">
    <property type="protein sequence ID" value="JAI03293.1"/>
    <property type="molecule type" value="Transcribed_RNA"/>
</dbReference>
<protein>
    <submittedName>
        <fullName evidence="2">Uncharacterized protein</fullName>
    </submittedName>
</protein>
<keyword evidence="1" id="KW-0812">Transmembrane</keyword>
<keyword evidence="1" id="KW-1133">Transmembrane helix</keyword>